<name>A0A6C0GDJ0_9BACT</name>
<gene>
    <name evidence="1" type="ORF">GXP67_03240</name>
</gene>
<dbReference type="RefSeq" id="WP_162441829.1">
    <property type="nucleotide sequence ID" value="NZ_CP048222.1"/>
</dbReference>
<dbReference type="KEGG" id="rhoz:GXP67_03240"/>
<protein>
    <submittedName>
        <fullName evidence="1">Uncharacterized protein</fullName>
    </submittedName>
</protein>
<accession>A0A6C0GDJ0</accession>
<evidence type="ECO:0000313" key="1">
    <source>
        <dbReference type="EMBL" id="QHT65750.1"/>
    </source>
</evidence>
<organism evidence="1 2">
    <name type="scientific">Rhodocytophaga rosea</name>
    <dbReference type="NCBI Taxonomy" id="2704465"/>
    <lineage>
        <taxon>Bacteria</taxon>
        <taxon>Pseudomonadati</taxon>
        <taxon>Bacteroidota</taxon>
        <taxon>Cytophagia</taxon>
        <taxon>Cytophagales</taxon>
        <taxon>Rhodocytophagaceae</taxon>
        <taxon>Rhodocytophaga</taxon>
    </lineage>
</organism>
<keyword evidence="2" id="KW-1185">Reference proteome</keyword>
<sequence>MIDAKSELNILAQCDLLGLHRSVLYYQPAAETELSACCRNRRKLKDYAFVG</sequence>
<dbReference type="AlphaFoldDB" id="A0A6C0GDJ0"/>
<dbReference type="Proteomes" id="UP000480178">
    <property type="component" value="Chromosome"/>
</dbReference>
<proteinExistence type="predicted"/>
<evidence type="ECO:0000313" key="2">
    <source>
        <dbReference type="Proteomes" id="UP000480178"/>
    </source>
</evidence>
<dbReference type="EMBL" id="CP048222">
    <property type="protein sequence ID" value="QHT65750.1"/>
    <property type="molecule type" value="Genomic_DNA"/>
</dbReference>
<reference evidence="1 2" key="1">
    <citation type="submission" date="2020-01" db="EMBL/GenBank/DDBJ databases">
        <authorList>
            <person name="Kim M.K."/>
        </authorList>
    </citation>
    <scope>NUCLEOTIDE SEQUENCE [LARGE SCALE GENOMIC DNA]</scope>
    <source>
        <strain evidence="1 2">172606-1</strain>
    </source>
</reference>